<dbReference type="SUPFAM" id="SSF51206">
    <property type="entry name" value="cAMP-binding domain-like"/>
    <property type="match status" value="1"/>
</dbReference>
<dbReference type="EMBL" id="JAYRBN010000056">
    <property type="protein sequence ID" value="KAL2742827.1"/>
    <property type="molecule type" value="Genomic_DNA"/>
</dbReference>
<accession>A0ABD2CCQ2</accession>
<comment type="caution">
    <text evidence="2">The sequence shown here is derived from an EMBL/GenBank/DDBJ whole genome shotgun (WGS) entry which is preliminary data.</text>
</comment>
<name>A0ABD2CCQ2_VESMC</name>
<sequence>EEETKMEKLDDLQMIINITCETLKRLSSNIEEIKTILMAKDEKIKTLIEEVEMYKSVADLIHKAMRRRRKKIGISAEPVKSDLLIRRISKDIRSRILIKEAILANDFMKHLSMAQIEEIVDCMFPIAFERGSTIVREGDVGSTVFVLD</sequence>
<dbReference type="InterPro" id="IPR014710">
    <property type="entry name" value="RmlC-like_jellyroll"/>
</dbReference>
<organism evidence="2 3">
    <name type="scientific">Vespula maculifrons</name>
    <name type="common">Eastern yellow jacket</name>
    <name type="synonym">Wasp</name>
    <dbReference type="NCBI Taxonomy" id="7453"/>
    <lineage>
        <taxon>Eukaryota</taxon>
        <taxon>Metazoa</taxon>
        <taxon>Ecdysozoa</taxon>
        <taxon>Arthropoda</taxon>
        <taxon>Hexapoda</taxon>
        <taxon>Insecta</taxon>
        <taxon>Pterygota</taxon>
        <taxon>Neoptera</taxon>
        <taxon>Endopterygota</taxon>
        <taxon>Hymenoptera</taxon>
        <taxon>Apocrita</taxon>
        <taxon>Aculeata</taxon>
        <taxon>Vespoidea</taxon>
        <taxon>Vespidae</taxon>
        <taxon>Vespinae</taxon>
        <taxon>Vespula</taxon>
    </lineage>
</organism>
<evidence type="ECO:0000259" key="1">
    <source>
        <dbReference type="PROSITE" id="PS50042"/>
    </source>
</evidence>
<feature type="non-terminal residue" evidence="2">
    <location>
        <position position="148"/>
    </location>
</feature>
<evidence type="ECO:0000313" key="3">
    <source>
        <dbReference type="Proteomes" id="UP001607303"/>
    </source>
</evidence>
<reference evidence="2 3" key="1">
    <citation type="journal article" date="2024" name="Ann. Entomol. Soc. Am.">
        <title>Genomic analyses of the southern and eastern yellowjacket wasps (Hymenoptera: Vespidae) reveal evolutionary signatures of social life.</title>
        <authorList>
            <person name="Catto M.A."/>
            <person name="Caine P.B."/>
            <person name="Orr S.E."/>
            <person name="Hunt B.G."/>
            <person name="Goodisman M.A.D."/>
        </authorList>
    </citation>
    <scope>NUCLEOTIDE SEQUENCE [LARGE SCALE GENOMIC DNA]</scope>
    <source>
        <strain evidence="2">232</strain>
        <tissue evidence="2">Head and thorax</tissue>
    </source>
</reference>
<dbReference type="InterPro" id="IPR018490">
    <property type="entry name" value="cNMP-bd_dom_sf"/>
</dbReference>
<dbReference type="AlphaFoldDB" id="A0ABD2CCQ2"/>
<proteinExistence type="predicted"/>
<feature type="non-terminal residue" evidence="2">
    <location>
        <position position="1"/>
    </location>
</feature>
<keyword evidence="3" id="KW-1185">Reference proteome</keyword>
<dbReference type="Gene3D" id="2.60.120.10">
    <property type="entry name" value="Jelly Rolls"/>
    <property type="match status" value="1"/>
</dbReference>
<dbReference type="InterPro" id="IPR000595">
    <property type="entry name" value="cNMP-bd_dom"/>
</dbReference>
<dbReference type="Proteomes" id="UP001607303">
    <property type="component" value="Unassembled WGS sequence"/>
</dbReference>
<evidence type="ECO:0000313" key="2">
    <source>
        <dbReference type="EMBL" id="KAL2742827.1"/>
    </source>
</evidence>
<feature type="domain" description="Cyclic nucleotide-binding" evidence="1">
    <location>
        <begin position="107"/>
        <end position="148"/>
    </location>
</feature>
<protein>
    <recommendedName>
        <fullName evidence="1">Cyclic nucleotide-binding domain-containing protein</fullName>
    </recommendedName>
</protein>
<dbReference type="PROSITE" id="PS50042">
    <property type="entry name" value="CNMP_BINDING_3"/>
    <property type="match status" value="1"/>
</dbReference>
<gene>
    <name evidence="2" type="ORF">V1477_008316</name>
</gene>